<gene>
    <name evidence="10" type="ORF">GCM10011379_05580</name>
</gene>
<evidence type="ECO:0000256" key="3">
    <source>
        <dbReference type="ARBA" id="ARBA00012744"/>
    </source>
</evidence>
<comment type="caution">
    <text evidence="10">The sequence shown here is derived from an EMBL/GenBank/DDBJ whole genome shotgun (WGS) entry which is preliminary data.</text>
</comment>
<dbReference type="Pfam" id="PF00933">
    <property type="entry name" value="Glyco_hydro_3"/>
    <property type="match status" value="1"/>
</dbReference>
<evidence type="ECO:0000313" key="11">
    <source>
        <dbReference type="Proteomes" id="UP000627292"/>
    </source>
</evidence>
<protein>
    <recommendedName>
        <fullName evidence="3">beta-glucosidase</fullName>
        <ecNumber evidence="3">3.2.1.21</ecNumber>
    </recommendedName>
</protein>
<dbReference type="InterPro" id="IPR051915">
    <property type="entry name" value="Cellulose_Degrad_GH3"/>
</dbReference>
<dbReference type="SUPFAM" id="SSF51445">
    <property type="entry name" value="(Trans)glycosidases"/>
    <property type="match status" value="1"/>
</dbReference>
<dbReference type="PRINTS" id="PR00133">
    <property type="entry name" value="GLHYDRLASE3"/>
</dbReference>
<dbReference type="EC" id="3.2.1.21" evidence="3"/>
<dbReference type="GO" id="GO:0008422">
    <property type="term" value="F:beta-glucosidase activity"/>
    <property type="evidence" value="ECO:0007669"/>
    <property type="project" value="UniProtKB-EC"/>
</dbReference>
<keyword evidence="11" id="KW-1185">Reference proteome</keyword>
<comment type="similarity">
    <text evidence="2 7">Belongs to the glycosyl hydrolase 3 family.</text>
</comment>
<feature type="chain" id="PRO_5037042479" description="beta-glucosidase" evidence="8">
    <location>
        <begin position="22"/>
        <end position="752"/>
    </location>
</feature>
<dbReference type="Pfam" id="PF14310">
    <property type="entry name" value="Fn3-like"/>
    <property type="match status" value="1"/>
</dbReference>
<dbReference type="SUPFAM" id="SSF52279">
    <property type="entry name" value="Beta-D-glucan exohydrolase, C-terminal domain"/>
    <property type="match status" value="1"/>
</dbReference>
<keyword evidence="4 8" id="KW-0732">Signal</keyword>
<dbReference type="FunFam" id="2.60.40.10:FF:000495">
    <property type="entry name" value="Periplasmic beta-glucosidase"/>
    <property type="match status" value="1"/>
</dbReference>
<evidence type="ECO:0000256" key="5">
    <source>
        <dbReference type="ARBA" id="ARBA00022801"/>
    </source>
</evidence>
<dbReference type="Proteomes" id="UP000627292">
    <property type="component" value="Unassembled WGS sequence"/>
</dbReference>
<dbReference type="InterPro" id="IPR026891">
    <property type="entry name" value="Fn3-like"/>
</dbReference>
<dbReference type="InterPro" id="IPR017853">
    <property type="entry name" value="GH"/>
</dbReference>
<dbReference type="FunFam" id="3.20.20.300:FF:000005">
    <property type="entry name" value="Periplasmic beta-glucosidase"/>
    <property type="match status" value="1"/>
</dbReference>
<evidence type="ECO:0000256" key="8">
    <source>
        <dbReference type="SAM" id="SignalP"/>
    </source>
</evidence>
<reference evidence="10" key="1">
    <citation type="journal article" date="2014" name="Int. J. Syst. Evol. Microbiol.">
        <title>Complete genome sequence of Corynebacterium casei LMG S-19264T (=DSM 44701T), isolated from a smear-ripened cheese.</title>
        <authorList>
            <consortium name="US DOE Joint Genome Institute (JGI-PGF)"/>
            <person name="Walter F."/>
            <person name="Albersmeier A."/>
            <person name="Kalinowski J."/>
            <person name="Ruckert C."/>
        </authorList>
    </citation>
    <scope>NUCLEOTIDE SEQUENCE</scope>
    <source>
        <strain evidence="10">CGMCC 1.15290</strain>
    </source>
</reference>
<dbReference type="SMART" id="SM01217">
    <property type="entry name" value="Fn3_like"/>
    <property type="match status" value="1"/>
</dbReference>
<dbReference type="RefSeq" id="WP_188950455.1">
    <property type="nucleotide sequence ID" value="NZ_BMIB01000001.1"/>
</dbReference>
<reference evidence="10" key="2">
    <citation type="submission" date="2020-09" db="EMBL/GenBank/DDBJ databases">
        <authorList>
            <person name="Sun Q."/>
            <person name="Zhou Y."/>
        </authorList>
    </citation>
    <scope>NUCLEOTIDE SEQUENCE</scope>
    <source>
        <strain evidence="10">CGMCC 1.15290</strain>
    </source>
</reference>
<dbReference type="PANTHER" id="PTHR30620:SF16">
    <property type="entry name" value="LYSOSOMAL BETA GLUCOSIDASE"/>
    <property type="match status" value="1"/>
</dbReference>
<dbReference type="InterPro" id="IPR013783">
    <property type="entry name" value="Ig-like_fold"/>
</dbReference>
<dbReference type="InterPro" id="IPR036962">
    <property type="entry name" value="Glyco_hydro_3_N_sf"/>
</dbReference>
<keyword evidence="5 7" id="KW-0378">Hydrolase</keyword>
<dbReference type="EMBL" id="BMIB01000001">
    <property type="protein sequence ID" value="GGH59132.1"/>
    <property type="molecule type" value="Genomic_DNA"/>
</dbReference>
<dbReference type="Pfam" id="PF01915">
    <property type="entry name" value="Glyco_hydro_3_C"/>
    <property type="match status" value="1"/>
</dbReference>
<evidence type="ECO:0000259" key="9">
    <source>
        <dbReference type="SMART" id="SM01217"/>
    </source>
</evidence>
<dbReference type="InterPro" id="IPR001764">
    <property type="entry name" value="Glyco_hydro_3_N"/>
</dbReference>
<dbReference type="GO" id="GO:0009251">
    <property type="term" value="P:glucan catabolic process"/>
    <property type="evidence" value="ECO:0007669"/>
    <property type="project" value="TreeGrafter"/>
</dbReference>
<dbReference type="InterPro" id="IPR019800">
    <property type="entry name" value="Glyco_hydro_3_AS"/>
</dbReference>
<dbReference type="InterPro" id="IPR036881">
    <property type="entry name" value="Glyco_hydro_3_C_sf"/>
</dbReference>
<organism evidence="10 11">
    <name type="scientific">Filimonas zeae</name>
    <dbReference type="NCBI Taxonomy" id="1737353"/>
    <lineage>
        <taxon>Bacteria</taxon>
        <taxon>Pseudomonadati</taxon>
        <taxon>Bacteroidota</taxon>
        <taxon>Chitinophagia</taxon>
        <taxon>Chitinophagales</taxon>
        <taxon>Chitinophagaceae</taxon>
        <taxon>Filimonas</taxon>
    </lineage>
</organism>
<feature type="domain" description="Fibronectin type III-like" evidence="9">
    <location>
        <begin position="672"/>
        <end position="741"/>
    </location>
</feature>
<dbReference type="Gene3D" id="3.40.50.1700">
    <property type="entry name" value="Glycoside hydrolase family 3 C-terminal domain"/>
    <property type="match status" value="1"/>
</dbReference>
<comment type="catalytic activity">
    <reaction evidence="1">
        <text>Hydrolysis of terminal, non-reducing beta-D-glucosyl residues with release of beta-D-glucose.</text>
        <dbReference type="EC" id="3.2.1.21"/>
    </reaction>
</comment>
<evidence type="ECO:0000256" key="4">
    <source>
        <dbReference type="ARBA" id="ARBA00022729"/>
    </source>
</evidence>
<evidence type="ECO:0000256" key="6">
    <source>
        <dbReference type="ARBA" id="ARBA00023295"/>
    </source>
</evidence>
<dbReference type="AlphaFoldDB" id="A0A917IPU1"/>
<evidence type="ECO:0000256" key="2">
    <source>
        <dbReference type="ARBA" id="ARBA00005336"/>
    </source>
</evidence>
<name>A0A917IPU1_9BACT</name>
<dbReference type="PROSITE" id="PS00775">
    <property type="entry name" value="GLYCOSYL_HYDROL_F3"/>
    <property type="match status" value="1"/>
</dbReference>
<proteinExistence type="inferred from homology"/>
<dbReference type="PANTHER" id="PTHR30620">
    <property type="entry name" value="PERIPLASMIC BETA-GLUCOSIDASE-RELATED"/>
    <property type="match status" value="1"/>
</dbReference>
<sequence>MLLRKFYLLLTAGLLTGFAYSQKKQDGSAMYKNAALPVETRVKDLLKRMTVEEKAGQLNQLTGGAFTGPALNDAGQQAKMQMVRDGKVGSMLNVIGATETKAIQTIAIEDSRLGIPLLFGYDVIHGYKTIFPIPLAEACSWNLNNIEKNTGVAAREAASAGIHWTFAPMCDVGNDIRWGRVMEGAGEDPWYAGLVSAARVKGFQGNLDEQHVLACVKHFAAYGAVEAGREYNYTDVSRVALWNKYLPPYEAAVKAGAASVMNGFNTFEGVPVSGSHYLVTDVLKKKWGFTGFLVSDWASFGEMITWGYAADAADAAAKALQAGSMMDMEARVMIAHLPELLKQGKVTVHQLDEAVGRILEAKFKLGLFDNPYKYCDVNREKATLFTAANRQQALQAAQEAVVLLKNNNKVLPISNKSARIAVVGHYADSKEDLFDFWIAQGEFKSAVTLLEGVRKVWGAEQVSFAAGYRADATTDDKLIAEAIANAAKSDVVLVNIGLSGKMAGEDRSLANPVVPEAQVQLLKALKATGKPVIAVVSAGRPLVLTAVEELADAIVYGWILGTESGNALANILSGVANPTGKTVMSFPYAVGQIPVYYNHFNTGRPVQTDGQGNWYSRYRDIPREPLYPFGFGLSYTSFQYSNLQLSSALTDKGKVVTATVTVSNTGDREGEEVVQWYIRDYAAAVIRPVKELKGFEKVSLKPGESKQISWKVDDKVLSFYDASGNLVLESGKFTVYAGGNSRDVLEASLEVR</sequence>
<evidence type="ECO:0000313" key="10">
    <source>
        <dbReference type="EMBL" id="GGH59132.1"/>
    </source>
</evidence>
<accession>A0A917IPU1</accession>
<evidence type="ECO:0000256" key="1">
    <source>
        <dbReference type="ARBA" id="ARBA00000448"/>
    </source>
</evidence>
<dbReference type="InterPro" id="IPR002772">
    <property type="entry name" value="Glyco_hydro_3_C"/>
</dbReference>
<dbReference type="Gene3D" id="3.20.20.300">
    <property type="entry name" value="Glycoside hydrolase, family 3, N-terminal domain"/>
    <property type="match status" value="1"/>
</dbReference>
<feature type="signal peptide" evidence="8">
    <location>
        <begin position="1"/>
        <end position="21"/>
    </location>
</feature>
<keyword evidence="6 7" id="KW-0326">Glycosidase</keyword>
<dbReference type="Gene3D" id="2.60.40.10">
    <property type="entry name" value="Immunoglobulins"/>
    <property type="match status" value="1"/>
</dbReference>
<evidence type="ECO:0000256" key="7">
    <source>
        <dbReference type="RuleBase" id="RU361161"/>
    </source>
</evidence>